<proteinExistence type="predicted"/>
<organism evidence="1">
    <name type="scientific">Leptocylindrus danicus</name>
    <dbReference type="NCBI Taxonomy" id="163516"/>
    <lineage>
        <taxon>Eukaryota</taxon>
        <taxon>Sar</taxon>
        <taxon>Stramenopiles</taxon>
        <taxon>Ochrophyta</taxon>
        <taxon>Bacillariophyta</taxon>
        <taxon>Coscinodiscophyceae</taxon>
        <taxon>Chaetocerotophycidae</taxon>
        <taxon>Leptocylindrales</taxon>
        <taxon>Leptocylindraceae</taxon>
        <taxon>Leptocylindrus</taxon>
    </lineage>
</organism>
<dbReference type="EMBL" id="HBGY01021113">
    <property type="protein sequence ID" value="CAD9590670.1"/>
    <property type="molecule type" value="Transcribed_RNA"/>
</dbReference>
<protein>
    <submittedName>
        <fullName evidence="1">Uncharacterized protein</fullName>
    </submittedName>
</protein>
<name>A0A7S2PCS9_9STRA</name>
<dbReference type="AlphaFoldDB" id="A0A7S2PCS9"/>
<evidence type="ECO:0000313" key="1">
    <source>
        <dbReference type="EMBL" id="CAD9590670.1"/>
    </source>
</evidence>
<gene>
    <name evidence="1" type="ORF">LDAN0321_LOCUS13291</name>
</gene>
<sequence>MNVVGEKVAIVSLYVKRVTSLARSLALKDNQIIIVVPESVAVNFTFVEENVGKKLRKNVEVVFLSSSAPGQQQQKSDRVDGIRKAIEGCTQLYMITKCWTKFIHPAEESLAVDLLKAAVSIVTRKADHDVVQIALPQNIMMCTFEDTQRRLDVGLASELPNLAAEDEEGPSSPLPTFEGMKAFLDLARISSDSVSIVHVLMAVMRQGAARKGLCAIFDYETLQLFPHLEPAPP</sequence>
<accession>A0A7S2PCS9</accession>
<reference evidence="1" key="1">
    <citation type="submission" date="2021-01" db="EMBL/GenBank/DDBJ databases">
        <authorList>
            <person name="Corre E."/>
            <person name="Pelletier E."/>
            <person name="Niang G."/>
            <person name="Scheremetjew M."/>
            <person name="Finn R."/>
            <person name="Kale V."/>
            <person name="Holt S."/>
            <person name="Cochrane G."/>
            <person name="Meng A."/>
            <person name="Brown T."/>
            <person name="Cohen L."/>
        </authorList>
    </citation>
    <scope>NUCLEOTIDE SEQUENCE</scope>
    <source>
        <strain evidence="1">B650</strain>
    </source>
</reference>